<evidence type="ECO:0000256" key="5">
    <source>
        <dbReference type="ARBA" id="ARBA00061478"/>
    </source>
</evidence>
<dbReference type="SMART" id="SM00382">
    <property type="entry name" value="AAA"/>
    <property type="match status" value="2"/>
</dbReference>
<dbReference type="InterPro" id="IPR051309">
    <property type="entry name" value="ABCF_ATPase"/>
</dbReference>
<evidence type="ECO:0000313" key="9">
    <source>
        <dbReference type="EMBL" id="HEG90720.1"/>
    </source>
</evidence>
<proteinExistence type="inferred from homology"/>
<dbReference type="EMBL" id="DSIY01000107">
    <property type="protein sequence ID" value="HEG90720.1"/>
    <property type="molecule type" value="Genomic_DNA"/>
</dbReference>
<dbReference type="InterPro" id="IPR017871">
    <property type="entry name" value="ABC_transporter-like_CS"/>
</dbReference>
<sequence length="649" mass="72206">MPTTILSVENLSKRFGAEKIFSGVTFQIRERDRIGLVGVNGAGKSTLLRILAGLEQPDSGTLIAQHGLRLGYLAQEAAIDPGRTVLDAALEAMEDLRQLGQELERLAAAIADASGETLERLLAEYEQKSLRFEAAGGYDLEHRATQVLAGLGFEEVEFSRPAGQLSGGQRTRLALARALLADPDLLLLDEPTNHLDLRALTWLETFLRTWRGSFVVVSHDRYFLDQVTERTLELSFGHLEDYPGNYSRYLELRHERLARRLAEYEAQQEFIRKEEEFIRRYKAGQRAREARGRATRLARLERIERPREHETLRLQLTTGLRSGRIVLTTSELVIGYPASDGSEPVVLCRTPELIVERGERVAIIGPNGAGKTTLIRTLLGEHPPLSGQMRYGTSVRPAYYAQGHEQLDPKLTVLGTILRQQPMSEEAARNLAGRFLFSGDDVTKPVSALSGGERSRLALALLTLERGNLLILDEPTNHLDIASREALETVLASFDGTIIFVSHDRYLIDRLATRVWSVEDGVLRTWLGNYTDYQRQRTATSGAGSAASPASGTLDSQPRPLAMVPGTARRSPRQVERELRATEERIGELEERLNALADDLAEATARQDIEAIAELGADYEATQQELDAAYRRWEALQEELDAVTGGVER</sequence>
<name>A0A831T917_9BACT</name>
<dbReference type="SUPFAM" id="SSF52540">
    <property type="entry name" value="P-loop containing nucleoside triphosphate hydrolases"/>
    <property type="match status" value="2"/>
</dbReference>
<dbReference type="InterPro" id="IPR032781">
    <property type="entry name" value="ABC_tran_Xtn"/>
</dbReference>
<dbReference type="GO" id="GO:0016887">
    <property type="term" value="F:ATP hydrolysis activity"/>
    <property type="evidence" value="ECO:0007669"/>
    <property type="project" value="InterPro"/>
</dbReference>
<dbReference type="Gene3D" id="3.40.50.300">
    <property type="entry name" value="P-loop containing nucleotide triphosphate hydrolases"/>
    <property type="match status" value="2"/>
</dbReference>
<evidence type="ECO:0000256" key="6">
    <source>
        <dbReference type="SAM" id="Coils"/>
    </source>
</evidence>
<evidence type="ECO:0000256" key="4">
    <source>
        <dbReference type="ARBA" id="ARBA00049360"/>
    </source>
</evidence>
<comment type="catalytic activity">
    <reaction evidence="4">
        <text>ATP + H2O = ADP + phosphate + H(+)</text>
        <dbReference type="Rhea" id="RHEA:13065"/>
        <dbReference type="ChEBI" id="CHEBI:15377"/>
        <dbReference type="ChEBI" id="CHEBI:15378"/>
        <dbReference type="ChEBI" id="CHEBI:30616"/>
        <dbReference type="ChEBI" id="CHEBI:43474"/>
        <dbReference type="ChEBI" id="CHEBI:456216"/>
    </reaction>
</comment>
<keyword evidence="1" id="KW-0677">Repeat</keyword>
<dbReference type="InterPro" id="IPR037118">
    <property type="entry name" value="Val-tRNA_synth_C_sf"/>
</dbReference>
<dbReference type="Pfam" id="PF16326">
    <property type="entry name" value="ABC_tran_CTD"/>
    <property type="match status" value="1"/>
</dbReference>
<feature type="domain" description="ABC transporter" evidence="8">
    <location>
        <begin position="6"/>
        <end position="261"/>
    </location>
</feature>
<dbReference type="GO" id="GO:0005524">
    <property type="term" value="F:ATP binding"/>
    <property type="evidence" value="ECO:0007669"/>
    <property type="project" value="UniProtKB-KW"/>
</dbReference>
<feature type="region of interest" description="Disordered" evidence="7">
    <location>
        <begin position="540"/>
        <end position="578"/>
    </location>
</feature>
<dbReference type="PROSITE" id="PS50893">
    <property type="entry name" value="ABC_TRANSPORTER_2"/>
    <property type="match status" value="2"/>
</dbReference>
<dbReference type="PROSITE" id="PS00211">
    <property type="entry name" value="ABC_TRANSPORTER_1"/>
    <property type="match status" value="2"/>
</dbReference>
<dbReference type="InterPro" id="IPR003593">
    <property type="entry name" value="AAA+_ATPase"/>
</dbReference>
<dbReference type="InterPro" id="IPR032524">
    <property type="entry name" value="ABC_tran_C"/>
</dbReference>
<evidence type="ECO:0000259" key="8">
    <source>
        <dbReference type="PROSITE" id="PS50893"/>
    </source>
</evidence>
<keyword evidence="2" id="KW-0547">Nucleotide-binding</keyword>
<dbReference type="PANTHER" id="PTHR42855">
    <property type="entry name" value="ABC TRANSPORTER ATP-BINDING SUBUNIT"/>
    <property type="match status" value="1"/>
</dbReference>
<keyword evidence="6" id="KW-0175">Coiled coil</keyword>
<dbReference type="GO" id="GO:0003677">
    <property type="term" value="F:DNA binding"/>
    <property type="evidence" value="ECO:0007669"/>
    <property type="project" value="InterPro"/>
</dbReference>
<keyword evidence="3 9" id="KW-0067">ATP-binding</keyword>
<dbReference type="Pfam" id="PF12848">
    <property type="entry name" value="ABC_tran_Xtn"/>
    <property type="match status" value="1"/>
</dbReference>
<evidence type="ECO:0000256" key="2">
    <source>
        <dbReference type="ARBA" id="ARBA00022741"/>
    </source>
</evidence>
<dbReference type="Gene3D" id="1.10.287.380">
    <property type="entry name" value="Valyl-tRNA synthetase, C-terminal domain"/>
    <property type="match status" value="1"/>
</dbReference>
<protein>
    <submittedName>
        <fullName evidence="9">ABC transporter ATP-binding protein</fullName>
    </submittedName>
</protein>
<dbReference type="FunFam" id="3.40.50.300:FF:000011">
    <property type="entry name" value="Putative ABC transporter ATP-binding component"/>
    <property type="match status" value="1"/>
</dbReference>
<evidence type="ECO:0000256" key="3">
    <source>
        <dbReference type="ARBA" id="ARBA00022840"/>
    </source>
</evidence>
<feature type="compositionally biased region" description="Low complexity" evidence="7">
    <location>
        <begin position="540"/>
        <end position="553"/>
    </location>
</feature>
<gene>
    <name evidence="9" type="ORF">ENP34_04650</name>
</gene>
<feature type="coiled-coil region" evidence="6">
    <location>
        <begin position="247"/>
        <end position="274"/>
    </location>
</feature>
<accession>A0A831T917</accession>
<dbReference type="FunFam" id="3.40.50.300:FF:000309">
    <property type="entry name" value="ABC transporter ATP-binding protein"/>
    <property type="match status" value="1"/>
</dbReference>
<organism evidence="9">
    <name type="scientific">Thermorudis peleae</name>
    <dbReference type="NCBI Taxonomy" id="1382356"/>
    <lineage>
        <taxon>Bacteria</taxon>
        <taxon>Pseudomonadati</taxon>
        <taxon>Thermomicrobiota</taxon>
        <taxon>Thermomicrobia</taxon>
        <taxon>Thermomicrobia incertae sedis</taxon>
        <taxon>Thermorudis</taxon>
    </lineage>
</organism>
<dbReference type="PANTHER" id="PTHR42855:SF2">
    <property type="entry name" value="DRUG RESISTANCE ABC TRANSPORTER,ATP-BINDING PROTEIN"/>
    <property type="match status" value="1"/>
</dbReference>
<dbReference type="AlphaFoldDB" id="A0A831T917"/>
<dbReference type="Pfam" id="PF00005">
    <property type="entry name" value="ABC_tran"/>
    <property type="match status" value="2"/>
</dbReference>
<dbReference type="InterPro" id="IPR003439">
    <property type="entry name" value="ABC_transporter-like_ATP-bd"/>
</dbReference>
<comment type="caution">
    <text evidence="9">The sequence shown here is derived from an EMBL/GenBank/DDBJ whole genome shotgun (WGS) entry which is preliminary data.</text>
</comment>
<reference evidence="9" key="1">
    <citation type="journal article" date="2020" name="mSystems">
        <title>Genome- and Community-Level Interaction Insights into Carbon Utilization and Element Cycling Functions of Hydrothermarchaeota in Hydrothermal Sediment.</title>
        <authorList>
            <person name="Zhou Z."/>
            <person name="Liu Y."/>
            <person name="Xu W."/>
            <person name="Pan J."/>
            <person name="Luo Z.H."/>
            <person name="Li M."/>
        </authorList>
    </citation>
    <scope>NUCLEOTIDE SEQUENCE [LARGE SCALE GENOMIC DNA]</scope>
    <source>
        <strain evidence="9">SpSt-210</strain>
    </source>
</reference>
<dbReference type="CDD" id="cd03221">
    <property type="entry name" value="ABCF_EF-3"/>
    <property type="match status" value="2"/>
</dbReference>
<evidence type="ECO:0000256" key="1">
    <source>
        <dbReference type="ARBA" id="ARBA00022737"/>
    </source>
</evidence>
<comment type="similarity">
    <text evidence="5">Belongs to the ABC transporter superfamily. ABCF family. Uup subfamily.</text>
</comment>
<feature type="coiled-coil region" evidence="6">
    <location>
        <begin position="86"/>
        <end position="116"/>
    </location>
</feature>
<feature type="domain" description="ABC transporter" evidence="8">
    <location>
        <begin position="320"/>
        <end position="545"/>
    </location>
</feature>
<evidence type="ECO:0000256" key="7">
    <source>
        <dbReference type="SAM" id="MobiDB-lite"/>
    </source>
</evidence>
<dbReference type="InterPro" id="IPR027417">
    <property type="entry name" value="P-loop_NTPase"/>
</dbReference>